<protein>
    <submittedName>
        <fullName evidence="1">Uncharacterized protein</fullName>
    </submittedName>
</protein>
<name>A0AC11DCE8_SHEEP</name>
<reference evidence="1" key="2">
    <citation type="submission" date="2025-08" db="UniProtKB">
        <authorList>
            <consortium name="Ensembl"/>
        </authorList>
    </citation>
    <scope>IDENTIFICATION</scope>
</reference>
<proteinExistence type="predicted"/>
<accession>A0AC11DCE8</accession>
<evidence type="ECO:0000313" key="1">
    <source>
        <dbReference type="Ensembl" id="ENSOARP00020041072.1"/>
    </source>
</evidence>
<dbReference type="Ensembl" id="ENSOART00020079380.1">
    <property type="protein sequence ID" value="ENSOARP00020041072.1"/>
    <property type="gene ID" value="ENSOARG00020014461.2"/>
</dbReference>
<reference evidence="1" key="3">
    <citation type="submission" date="2025-09" db="UniProtKB">
        <authorList>
            <consortium name="Ensembl"/>
        </authorList>
    </citation>
    <scope>IDENTIFICATION</scope>
</reference>
<sequence>MRAADRRGPHDQRPATRGSGLRDTGFRPAVLRGRHAPPAAARPLSPPASAALRPPPLLGALAGPLSAGLRSSRRGGRPPPFRARTSPFRTRKPGPPSGHSASRTHAAGAPAIPTERQPPRAPPSHLSRLPAHPAMDTEPLRQPPPEALASLPARGHAPGSGAWVRKARAGLGPGEPKGTMCASRLYTLVLVLQPQRVLLGMKKRGFGAGRWNGFGGKVQEGETVEDGAKRELQEESGLTVDALHKVGQITFEFVGDPELMDVHVFCTDSVQGTPVESDEMRPQWFRLDQIPFGDMWPDDSYWFPLLLQGKKFRGYFRFQGQDTILDHTLREVDAI</sequence>
<organism evidence="1">
    <name type="scientific">Ovis aries</name>
    <name type="common">Sheep</name>
    <dbReference type="NCBI Taxonomy" id="9940"/>
    <lineage>
        <taxon>Eukaryota</taxon>
        <taxon>Metazoa</taxon>
        <taxon>Chordata</taxon>
        <taxon>Craniata</taxon>
        <taxon>Vertebrata</taxon>
        <taxon>Euteleostomi</taxon>
        <taxon>Mammalia</taxon>
        <taxon>Eutheria</taxon>
        <taxon>Laurasiatheria</taxon>
        <taxon>Artiodactyla</taxon>
        <taxon>Ruminantia</taxon>
        <taxon>Pecora</taxon>
        <taxon>Bovidae</taxon>
        <taxon>Caprinae</taxon>
        <taxon>Ovis</taxon>
    </lineage>
</organism>
<gene>
    <name evidence="1" type="primary">NUDT1</name>
</gene>
<reference evidence="1" key="1">
    <citation type="submission" date="2020-11" db="EMBL/GenBank/DDBJ databases">
        <authorList>
            <person name="Davenport K.M."/>
            <person name="Bickhart D.M."/>
            <person name="Smith T.P.L."/>
            <person name="Murdoch B.M."/>
            <person name="Rosen B.D."/>
        </authorList>
    </citation>
    <scope>NUCLEOTIDE SEQUENCE [LARGE SCALE GENOMIC DNA]</scope>
    <source>
        <strain evidence="1">OAR_USU_Benz2616</strain>
    </source>
</reference>